<gene>
    <name evidence="1" type="ORF">PC110_g16578</name>
</gene>
<dbReference type="AlphaFoldDB" id="A0A329RTW9"/>
<accession>A0A329RTW9</accession>
<dbReference type="OrthoDB" id="10339748at2759"/>
<sequence length="258" mass="28590">MVVEGVNTAAWTIHRIPDSVTVKSPYEIVNRTKPHLTNMKGFVALGNVSIPDEKRRKLGAKAFKCCFVTYDDGTKRYSGKLQGVRSVKTVKTTNPAYLVAHREEEDVEDTAIVSTLNNPRAGDMTQILPVELEAGDVTPLQRDAVVNDAVVWCGLTHPMIIWSHTPHIDEAMNPEEEPTSGGFVLVCRIAPEDVSRETESKQASARYLRRGKGDDKCLYVDDMLIAFNDKAVIASVKAGIAEKFWIKDLKHAQGIKID</sequence>
<dbReference type="Proteomes" id="UP000251314">
    <property type="component" value="Unassembled WGS sequence"/>
</dbReference>
<reference evidence="1 2" key="1">
    <citation type="submission" date="2018-01" db="EMBL/GenBank/DDBJ databases">
        <title>Draft genome of the strawberry crown rot pathogen Phytophthora cactorum.</title>
        <authorList>
            <person name="Armitage A.D."/>
            <person name="Lysoe E."/>
            <person name="Nellist C.F."/>
            <person name="Harrison R.J."/>
            <person name="Brurberg M.B."/>
        </authorList>
    </citation>
    <scope>NUCLEOTIDE SEQUENCE [LARGE SCALE GENOMIC DNA]</scope>
    <source>
        <strain evidence="1 2">10300</strain>
    </source>
</reference>
<comment type="caution">
    <text evidence="1">The sequence shown here is derived from an EMBL/GenBank/DDBJ whole genome shotgun (WGS) entry which is preliminary data.</text>
</comment>
<protein>
    <submittedName>
        <fullName evidence="1">Uncharacterized protein</fullName>
    </submittedName>
</protein>
<evidence type="ECO:0000313" key="1">
    <source>
        <dbReference type="EMBL" id="RAW27026.1"/>
    </source>
</evidence>
<keyword evidence="2" id="KW-1185">Reference proteome</keyword>
<dbReference type="EMBL" id="MJFZ01000597">
    <property type="protein sequence ID" value="RAW27026.1"/>
    <property type="molecule type" value="Genomic_DNA"/>
</dbReference>
<dbReference type="VEuPathDB" id="FungiDB:PC110_g16578"/>
<organism evidence="1 2">
    <name type="scientific">Phytophthora cactorum</name>
    <dbReference type="NCBI Taxonomy" id="29920"/>
    <lineage>
        <taxon>Eukaryota</taxon>
        <taxon>Sar</taxon>
        <taxon>Stramenopiles</taxon>
        <taxon>Oomycota</taxon>
        <taxon>Peronosporomycetes</taxon>
        <taxon>Peronosporales</taxon>
        <taxon>Peronosporaceae</taxon>
        <taxon>Phytophthora</taxon>
    </lineage>
</organism>
<evidence type="ECO:0000313" key="2">
    <source>
        <dbReference type="Proteomes" id="UP000251314"/>
    </source>
</evidence>
<proteinExistence type="predicted"/>
<name>A0A329RTW9_9STRA</name>